<organism evidence="2 3">
    <name type="scientific">Drosophila busckii</name>
    <name type="common">Fruit fly</name>
    <dbReference type="NCBI Taxonomy" id="30019"/>
    <lineage>
        <taxon>Eukaryota</taxon>
        <taxon>Metazoa</taxon>
        <taxon>Ecdysozoa</taxon>
        <taxon>Arthropoda</taxon>
        <taxon>Hexapoda</taxon>
        <taxon>Insecta</taxon>
        <taxon>Pterygota</taxon>
        <taxon>Neoptera</taxon>
        <taxon>Endopterygota</taxon>
        <taxon>Diptera</taxon>
        <taxon>Brachycera</taxon>
        <taxon>Muscomorpha</taxon>
        <taxon>Ephydroidea</taxon>
        <taxon>Drosophilidae</taxon>
        <taxon>Drosophila</taxon>
    </lineage>
</organism>
<evidence type="ECO:0000313" key="2">
    <source>
        <dbReference type="EMBL" id="ALC40347.1"/>
    </source>
</evidence>
<evidence type="ECO:0000256" key="1">
    <source>
        <dbReference type="SAM" id="SignalP"/>
    </source>
</evidence>
<protein>
    <submittedName>
        <fullName evidence="2">CG34136</fullName>
    </submittedName>
</protein>
<evidence type="ECO:0000313" key="3">
    <source>
        <dbReference type="Proteomes" id="UP000494163"/>
    </source>
</evidence>
<feature type="chain" id="PRO_5005793094" evidence="1">
    <location>
        <begin position="22"/>
        <end position="87"/>
    </location>
</feature>
<keyword evidence="3" id="KW-1185">Reference proteome</keyword>
<reference evidence="2 3" key="1">
    <citation type="submission" date="2015-08" db="EMBL/GenBank/DDBJ databases">
        <title>Ancestral chromatin configuration constrains chromatin evolution on differentiating sex chromosomes in Drosophila.</title>
        <authorList>
            <person name="Zhou Q."/>
            <person name="Bachtrog D."/>
        </authorList>
    </citation>
    <scope>NUCLEOTIDE SEQUENCE [LARGE SCALE GENOMIC DNA]</scope>
    <source>
        <tissue evidence="2">Whole larvae</tissue>
    </source>
</reference>
<dbReference type="EMBL" id="CP012523">
    <property type="protein sequence ID" value="ALC40347.1"/>
    <property type="molecule type" value="Genomic_DNA"/>
</dbReference>
<dbReference type="AlphaFoldDB" id="A0A0M4EEB9"/>
<accession>A0A0M4EEB9</accession>
<feature type="signal peptide" evidence="1">
    <location>
        <begin position="1"/>
        <end position="21"/>
    </location>
</feature>
<sequence length="87" mass="9525">MSASSIEVGVVPALLLAVNAAISVEVREESESHTVSERTRATITNRSLRASCSSWLRIMRACHAREADEMSAMRHINCNVLQQSANI</sequence>
<dbReference type="Proteomes" id="UP000494163">
    <property type="component" value="Chromosome 2L"/>
</dbReference>
<gene>
    <name evidence="2" type="ORF">Dbus_chr2Lg2432</name>
</gene>
<name>A0A0M4EEB9_DROBS</name>
<proteinExistence type="predicted"/>
<keyword evidence="1" id="KW-0732">Signal</keyword>